<dbReference type="InterPro" id="IPR035969">
    <property type="entry name" value="Rab-GAP_TBC_sf"/>
</dbReference>
<dbReference type="PROSITE" id="PS50086">
    <property type="entry name" value="TBC_RABGAP"/>
    <property type="match status" value="1"/>
</dbReference>
<organism evidence="5 6">
    <name type="scientific">Mesorhabditis belari</name>
    <dbReference type="NCBI Taxonomy" id="2138241"/>
    <lineage>
        <taxon>Eukaryota</taxon>
        <taxon>Metazoa</taxon>
        <taxon>Ecdysozoa</taxon>
        <taxon>Nematoda</taxon>
        <taxon>Chromadorea</taxon>
        <taxon>Rhabditida</taxon>
        <taxon>Rhabditina</taxon>
        <taxon>Rhabditomorpha</taxon>
        <taxon>Rhabditoidea</taxon>
        <taxon>Rhabditidae</taxon>
        <taxon>Mesorhabditinae</taxon>
        <taxon>Mesorhabditis</taxon>
    </lineage>
</organism>
<dbReference type="GO" id="GO:0031267">
    <property type="term" value="F:small GTPase binding"/>
    <property type="evidence" value="ECO:0007669"/>
    <property type="project" value="TreeGrafter"/>
</dbReference>
<dbReference type="SMART" id="SM00233">
    <property type="entry name" value="PH"/>
    <property type="match status" value="1"/>
</dbReference>
<dbReference type="GO" id="GO:0005096">
    <property type="term" value="F:GTPase activator activity"/>
    <property type="evidence" value="ECO:0007669"/>
    <property type="project" value="TreeGrafter"/>
</dbReference>
<dbReference type="PANTHER" id="PTHR47219">
    <property type="entry name" value="RAB GTPASE-ACTIVATING PROTEIN 1-LIKE"/>
    <property type="match status" value="1"/>
</dbReference>
<dbReference type="PANTHER" id="PTHR47219:SF20">
    <property type="entry name" value="TBC1 DOMAIN FAMILY MEMBER 2B"/>
    <property type="match status" value="1"/>
</dbReference>
<sequence length="1391" mass="157304">MGALERGISLAGHLQMKQQGGALTYLRAKKQKDPIGEINLHQVVFTTSDTNSKTFFIHTPDKRFELEADNEKSCQCWLEALSRRKGDPGNEIPLISPPSFFRRRKLRSHSLPSETDFVNKRDGNLHIKATRSPRKYSCNDQKDDQSERSTFALSVLEEKLRRIGAFSPQHRWTDTGSTGTGESECTTTEETPPTMTTAPVWLDEWVHKWLQQQQPFLDENTRQHISPPNSLASSNETSLYNSHDGSSATSELVENDELNKLRVIDNRQKERIYQLNCEKKLLSEQIDELKKKTLEATAEGRQLLQNQNKFLNGEVLRLNKRNNELETRLRNTAGSLAQVKEELERYKREYVFCLQSCIRIPLHDNNSLDIVQVKLYGGDVHRKRVSELLAAAREEEPSLPTFQSVQTGTYVDCYGFRHHYPDPSLTVHYVATQLHLHYSERLESSKEHRRRWKAFLESHPTIPICKESKQLVRAGIPNGMRSSVWKILINQQVLDMKVQYGKYYYRNLCSLQGGEAERMFCNHHQKQINLDLLRTMPNNVHFMSANCKGVSQLQQVLRAFCLHNGSLGYCQGMNFLAATALLFVGPEDAFWFLIALTEKFFDKSYFDESLAGAQADQEVLKELLEVKFPRIQQHLDQCEIELATVTLNWFIALFFDAVPFQTLLRIWDCFLLEGPKVLFRFSVALLGMNEAEILQKNDTIGIMKIVKAAVRLTYDIDGLFTLAFCDLNPFPARAQLNTKQRTFLALLQEKLSRRQQRRDVLTSTCDSAYASSTTEPNDTPISDLAMSPFNDGFGFVVAGNQHIGFIGKLVLDPILNRVHRLDIEFDCRVVSLVIVRQEMAFASLISGYIVALHIEGTECSILWELKLSDVALKLLHDDTRIIAVLANGTITILENVIEKAPTSLELLHVPVGSAPIGEAAIVGDLLFLAVACRIVVLNRESLSHLSSIYVACSASGSGTPFFEKIVCLCPSPYGAFVVTANSTLVQLWTESAQCGLLFDVAFDHSNRKPSLDNFGDEEQSIHISALAHLDGLLWVGTSDGYVIMYQMEQASCETKYRVHRYPAGRRIHPRNSPGGDKEGGRGALCYIPTREETRMDEATERLESPNRIPRRVSVMIDKDTQKYSVLVAKMRSKSFNQKSTLPQRKPRLNSSSKPQLLTKEISHDSAVSVFSNGDCDIETQKRAEIEQRKVEREKILRVLRASTGSSSISMDYDDQVELYSEDGFGKRIRRLSVPSSRSLHKEVLDINRNSTNDNSTSRLPKLRRKDLTFDDPLVVAIQETDESAPSTSASPKSESETNVDPVVSCVSLTLTMKLKISDRPVRKMIPTRYLGREAMITCSGNYGDEEALLKWYKEQESGLWINDPIVDSLANRRYSVFSSTPSSPRNAGLPS</sequence>
<dbReference type="InterPro" id="IPR011047">
    <property type="entry name" value="Quinoprotein_ADH-like_sf"/>
</dbReference>
<evidence type="ECO:0000256" key="2">
    <source>
        <dbReference type="SAM" id="MobiDB-lite"/>
    </source>
</evidence>
<evidence type="ECO:0000313" key="6">
    <source>
        <dbReference type="WBParaSite" id="MBELARI_LOCUS7679.1"/>
    </source>
</evidence>
<dbReference type="InterPro" id="IPR050302">
    <property type="entry name" value="Rab_GAP_TBC_domain"/>
</dbReference>
<dbReference type="WBParaSite" id="MBELARI_LOCUS7679.1">
    <property type="protein sequence ID" value="MBELARI_LOCUS7679.1"/>
    <property type="gene ID" value="MBELARI_LOCUS7679"/>
</dbReference>
<evidence type="ECO:0000259" key="4">
    <source>
        <dbReference type="PROSITE" id="PS50086"/>
    </source>
</evidence>
<name>A0AAF3JB04_9BILA</name>
<dbReference type="SUPFAM" id="SSF50998">
    <property type="entry name" value="Quinoprotein alcohol dehydrogenase-like"/>
    <property type="match status" value="1"/>
</dbReference>
<feature type="domain" description="PH" evidence="3">
    <location>
        <begin position="1"/>
        <end position="86"/>
    </location>
</feature>
<feature type="compositionally biased region" description="Polar residues" evidence="2">
    <location>
        <begin position="1283"/>
        <end position="1298"/>
    </location>
</feature>
<dbReference type="Pfam" id="PF00566">
    <property type="entry name" value="RabGAP-TBC"/>
    <property type="match status" value="1"/>
</dbReference>
<dbReference type="InterPro" id="IPR011993">
    <property type="entry name" value="PH-like_dom_sf"/>
</dbReference>
<dbReference type="PROSITE" id="PS50003">
    <property type="entry name" value="PH_DOMAIN"/>
    <property type="match status" value="1"/>
</dbReference>
<evidence type="ECO:0000313" key="5">
    <source>
        <dbReference type="Proteomes" id="UP000887575"/>
    </source>
</evidence>
<protein>
    <recommendedName>
        <fullName evidence="7">TBC1 domain family member 2B</fullName>
    </recommendedName>
</protein>
<dbReference type="Gene3D" id="1.10.472.80">
    <property type="entry name" value="Ypt/Rab-GAP domain of gyp1p, domain 3"/>
    <property type="match status" value="1"/>
</dbReference>
<dbReference type="InterPro" id="IPR001849">
    <property type="entry name" value="PH_domain"/>
</dbReference>
<evidence type="ECO:0008006" key="7">
    <source>
        <dbReference type="Google" id="ProtNLM"/>
    </source>
</evidence>
<feature type="region of interest" description="Disordered" evidence="2">
    <location>
        <begin position="221"/>
        <end position="251"/>
    </location>
</feature>
<reference evidence="6" key="1">
    <citation type="submission" date="2024-02" db="UniProtKB">
        <authorList>
            <consortium name="WormBaseParasite"/>
        </authorList>
    </citation>
    <scope>IDENTIFICATION</scope>
</reference>
<feature type="compositionally biased region" description="Low complexity" evidence="2">
    <location>
        <begin position="174"/>
        <end position="195"/>
    </location>
</feature>
<evidence type="ECO:0000259" key="3">
    <source>
        <dbReference type="PROSITE" id="PS50003"/>
    </source>
</evidence>
<feature type="region of interest" description="Disordered" evidence="2">
    <location>
        <begin position="1134"/>
        <end position="1155"/>
    </location>
</feature>
<evidence type="ECO:0000256" key="1">
    <source>
        <dbReference type="SAM" id="Coils"/>
    </source>
</evidence>
<feature type="coiled-coil region" evidence="1">
    <location>
        <begin position="272"/>
        <end position="356"/>
    </location>
</feature>
<feature type="domain" description="Rab-GAP TBC" evidence="4">
    <location>
        <begin position="475"/>
        <end position="674"/>
    </location>
</feature>
<dbReference type="SUPFAM" id="SSF50729">
    <property type="entry name" value="PH domain-like"/>
    <property type="match status" value="1"/>
</dbReference>
<dbReference type="SUPFAM" id="SSF47923">
    <property type="entry name" value="Ypt/Rab-GAP domain of gyp1p"/>
    <property type="match status" value="2"/>
</dbReference>
<feature type="region of interest" description="Disordered" evidence="2">
    <location>
        <begin position="1279"/>
        <end position="1298"/>
    </location>
</feature>
<dbReference type="Gene3D" id="1.10.10.2750">
    <property type="match status" value="1"/>
</dbReference>
<proteinExistence type="predicted"/>
<feature type="compositionally biased region" description="Polar residues" evidence="2">
    <location>
        <begin position="223"/>
        <end position="251"/>
    </location>
</feature>
<dbReference type="FunFam" id="1.10.8.270:FF:000026">
    <property type="entry name" value="TBC (Tre-2/Bub2/Cdc16) domain family"/>
    <property type="match status" value="1"/>
</dbReference>
<keyword evidence="5" id="KW-1185">Reference proteome</keyword>
<dbReference type="Gene3D" id="2.30.29.30">
    <property type="entry name" value="Pleckstrin-homology domain (PH domain)/Phosphotyrosine-binding domain (PTB)"/>
    <property type="match status" value="1"/>
</dbReference>
<dbReference type="InterPro" id="IPR000195">
    <property type="entry name" value="Rab-GAP-TBC_dom"/>
</dbReference>
<feature type="region of interest" description="Disordered" evidence="2">
    <location>
        <begin position="169"/>
        <end position="195"/>
    </location>
</feature>
<dbReference type="Gene3D" id="1.10.8.270">
    <property type="entry name" value="putative rabgap domain of human tbc1 domain family member 14 like domains"/>
    <property type="match status" value="1"/>
</dbReference>
<dbReference type="Proteomes" id="UP000887575">
    <property type="component" value="Unassembled WGS sequence"/>
</dbReference>
<dbReference type="SMART" id="SM00164">
    <property type="entry name" value="TBC"/>
    <property type="match status" value="1"/>
</dbReference>
<keyword evidence="1" id="KW-0175">Coiled coil</keyword>
<accession>A0AAF3JB04</accession>